<evidence type="ECO:0000313" key="3">
    <source>
        <dbReference type="Proteomes" id="UP000296822"/>
    </source>
</evidence>
<dbReference type="SUPFAM" id="SSF56281">
    <property type="entry name" value="Metallo-hydrolase/oxidoreductase"/>
    <property type="match status" value="1"/>
</dbReference>
<dbReference type="Gene3D" id="3.60.15.10">
    <property type="entry name" value="Ribonuclease Z/Hydroxyacylglutathione hydrolase-like"/>
    <property type="match status" value="1"/>
</dbReference>
<dbReference type="InterPro" id="IPR001279">
    <property type="entry name" value="Metallo-B-lactamas"/>
</dbReference>
<dbReference type="KEGG" id="nbg:DV706_08045"/>
<dbReference type="GO" id="GO:0016787">
    <property type="term" value="F:hydrolase activity"/>
    <property type="evidence" value="ECO:0007669"/>
    <property type="project" value="UniProtKB-KW"/>
</dbReference>
<dbReference type="PANTHER" id="PTHR42951:SF4">
    <property type="entry name" value="ACYL-COENZYME A THIOESTERASE MBLAC2"/>
    <property type="match status" value="1"/>
</dbReference>
<dbReference type="RefSeq" id="WP_006065141.1">
    <property type="nucleotide sequence ID" value="NZ_CP031305.1"/>
</dbReference>
<gene>
    <name evidence="2" type="ORF">DV706_08045</name>
</gene>
<sequence>MSTDIGAVQEVTAGDCTDCYYLDVNMYDTEGYGSVYILDDDQPAVIETGLGTNYELILEALDELGIDRDELAAIVVTHIHLDHAGGAGLLAEACPNADIYVPAAGAGLLIDPTRLVEGTKNAVGDQWEFYAEPEPIPEDRVVEIEDGDHIDLGEHELRVHAAPGHAFHQVIFEDLANDAVFVGDAAGIWIPETETITETSPPSDFDLEECLEDVETLQSIDPDVLLYTHFGPREVGDDADAALDAYATVLSEWVAAVESKRAALEDDEAVIEHFADTTDKADVWGERKARAEAVLNTRGVLGYLDQRD</sequence>
<dbReference type="GeneID" id="39851200"/>
<protein>
    <submittedName>
        <fullName evidence="2">MBL fold metallo-hydrolase</fullName>
    </submittedName>
</protein>
<dbReference type="InterPro" id="IPR050855">
    <property type="entry name" value="NDM-1-like"/>
</dbReference>
<dbReference type="InterPro" id="IPR037482">
    <property type="entry name" value="ST1585_MBL-fold"/>
</dbReference>
<proteinExistence type="predicted"/>
<name>A0A4D6HLJ5_9EURY</name>
<dbReference type="Pfam" id="PF00753">
    <property type="entry name" value="Lactamase_B"/>
    <property type="match status" value="1"/>
</dbReference>
<feature type="domain" description="Metallo-beta-lactamase" evidence="1">
    <location>
        <begin position="32"/>
        <end position="229"/>
    </location>
</feature>
<dbReference type="CDD" id="cd07726">
    <property type="entry name" value="ST1585-like_MBL-fold"/>
    <property type="match status" value="1"/>
</dbReference>
<evidence type="ECO:0000259" key="1">
    <source>
        <dbReference type="SMART" id="SM00849"/>
    </source>
</evidence>
<dbReference type="PANTHER" id="PTHR42951">
    <property type="entry name" value="METALLO-BETA-LACTAMASE DOMAIN-CONTAINING"/>
    <property type="match status" value="1"/>
</dbReference>
<dbReference type="SMART" id="SM00849">
    <property type="entry name" value="Lactamase_B"/>
    <property type="match status" value="1"/>
</dbReference>
<dbReference type="InterPro" id="IPR036866">
    <property type="entry name" value="RibonucZ/Hydroxyglut_hydro"/>
</dbReference>
<dbReference type="EMBL" id="CP031305">
    <property type="protein sequence ID" value="QCC54441.1"/>
    <property type="molecule type" value="Genomic_DNA"/>
</dbReference>
<dbReference type="Proteomes" id="UP000296822">
    <property type="component" value="Chromosome"/>
</dbReference>
<organism evidence="2 3">
    <name type="scientific">Natronorubrum bangense</name>
    <dbReference type="NCBI Taxonomy" id="61858"/>
    <lineage>
        <taxon>Archaea</taxon>
        <taxon>Methanobacteriati</taxon>
        <taxon>Methanobacteriota</taxon>
        <taxon>Stenosarchaea group</taxon>
        <taxon>Halobacteria</taxon>
        <taxon>Halobacteriales</taxon>
        <taxon>Natrialbaceae</taxon>
        <taxon>Natronorubrum</taxon>
    </lineage>
</organism>
<keyword evidence="2" id="KW-0378">Hydrolase</keyword>
<dbReference type="AlphaFoldDB" id="A0A4D6HLJ5"/>
<evidence type="ECO:0000313" key="2">
    <source>
        <dbReference type="EMBL" id="QCC54441.1"/>
    </source>
</evidence>
<accession>A0A4D6HLJ5</accession>
<reference evidence="2 3" key="1">
    <citation type="journal article" date="2019" name="Nat. Commun.">
        <title>A new type of DNA phosphorothioation-based antiviral system in archaea.</title>
        <authorList>
            <person name="Xiong L."/>
            <person name="Liu S."/>
            <person name="Chen S."/>
            <person name="Xiao Y."/>
            <person name="Zhu B."/>
            <person name="Gao Y."/>
            <person name="Zhang Y."/>
            <person name="Chen B."/>
            <person name="Luo J."/>
            <person name="Deng Z."/>
            <person name="Chen X."/>
            <person name="Wang L."/>
            <person name="Chen S."/>
        </authorList>
    </citation>
    <scope>NUCLEOTIDE SEQUENCE [LARGE SCALE GENOMIC DNA]</scope>
    <source>
        <strain evidence="2 3">JCM 10635</strain>
    </source>
</reference>